<dbReference type="AlphaFoldDB" id="A0AAD4CGF2"/>
<name>A0AAD4CGF2_ASPNN</name>
<comment type="caution">
    <text evidence="2">The sequence shown here is derived from an EMBL/GenBank/DDBJ whole genome shotgun (WGS) entry which is preliminary data.</text>
</comment>
<feature type="domain" description="Dienelactone hydrolase" evidence="1">
    <location>
        <begin position="26"/>
        <end position="269"/>
    </location>
</feature>
<protein>
    <recommendedName>
        <fullName evidence="1">Dienelactone hydrolase domain-containing protein</fullName>
    </recommendedName>
</protein>
<dbReference type="InterPro" id="IPR002925">
    <property type="entry name" value="Dienelactn_hydro"/>
</dbReference>
<dbReference type="Proteomes" id="UP001194746">
    <property type="component" value="Unassembled WGS sequence"/>
</dbReference>
<accession>A0AAD4CGF2</accession>
<reference evidence="2" key="1">
    <citation type="journal article" date="2019" name="Beilstein J. Org. Chem.">
        <title>Nanangenines: drimane sesquiterpenoids as the dominant metabolite cohort of a novel Australian fungus, Aspergillus nanangensis.</title>
        <authorList>
            <person name="Lacey H.J."/>
            <person name="Gilchrist C.L.M."/>
            <person name="Crombie A."/>
            <person name="Kalaitzis J.A."/>
            <person name="Vuong D."/>
            <person name="Rutledge P.J."/>
            <person name="Turner P."/>
            <person name="Pitt J.I."/>
            <person name="Lacey E."/>
            <person name="Chooi Y.H."/>
            <person name="Piggott A.M."/>
        </authorList>
    </citation>
    <scope>NUCLEOTIDE SEQUENCE</scope>
    <source>
        <strain evidence="2">MST-FP2251</strain>
    </source>
</reference>
<organism evidence="2 3">
    <name type="scientific">Aspergillus nanangensis</name>
    <dbReference type="NCBI Taxonomy" id="2582783"/>
    <lineage>
        <taxon>Eukaryota</taxon>
        <taxon>Fungi</taxon>
        <taxon>Dikarya</taxon>
        <taxon>Ascomycota</taxon>
        <taxon>Pezizomycotina</taxon>
        <taxon>Eurotiomycetes</taxon>
        <taxon>Eurotiomycetidae</taxon>
        <taxon>Eurotiales</taxon>
        <taxon>Aspergillaceae</taxon>
        <taxon>Aspergillus</taxon>
        <taxon>Aspergillus subgen. Circumdati</taxon>
    </lineage>
</organism>
<dbReference type="SUPFAM" id="SSF53474">
    <property type="entry name" value="alpha/beta-Hydrolases"/>
    <property type="match status" value="1"/>
</dbReference>
<sequence>MSCPDCFSGHVHTGTPKGQVTRLHGLDVYVAEPSAGPVRGIVIIVPDAFGWEFVNNRILADHYAEKGNYKVYLPEFMNGNAAPVWLIETIRTLTTSKSFGDYVKMPYHIAWAASAFIPFMFLNRFGKSWPIVRSFFESVRQNEGARLPIGVAGFCWGGKHAIYLAHGAEIDGKPLINASFTGHPSFLNVPGDIEKINIPVSLAVGDLDSVVTPVVAKEIEKILSGKDGEVKIYVGAGHGFCVRADSVLSDASRQAAESEDQAIDWFTRHFAAISL</sequence>
<gene>
    <name evidence="2" type="ORF">FE257_012304</name>
</gene>
<dbReference type="EMBL" id="VCAU01000088">
    <property type="protein sequence ID" value="KAF9885832.1"/>
    <property type="molecule type" value="Genomic_DNA"/>
</dbReference>
<evidence type="ECO:0000259" key="1">
    <source>
        <dbReference type="Pfam" id="PF01738"/>
    </source>
</evidence>
<dbReference type="GO" id="GO:0016787">
    <property type="term" value="F:hydrolase activity"/>
    <property type="evidence" value="ECO:0007669"/>
    <property type="project" value="InterPro"/>
</dbReference>
<keyword evidence="3" id="KW-1185">Reference proteome</keyword>
<evidence type="ECO:0000313" key="3">
    <source>
        <dbReference type="Proteomes" id="UP001194746"/>
    </source>
</evidence>
<proteinExistence type="predicted"/>
<dbReference type="Gene3D" id="3.40.50.1820">
    <property type="entry name" value="alpha/beta hydrolase"/>
    <property type="match status" value="1"/>
</dbReference>
<evidence type="ECO:0000313" key="2">
    <source>
        <dbReference type="EMBL" id="KAF9885832.1"/>
    </source>
</evidence>
<reference evidence="2" key="2">
    <citation type="submission" date="2020-02" db="EMBL/GenBank/DDBJ databases">
        <authorList>
            <person name="Gilchrist C.L.M."/>
            <person name="Chooi Y.-H."/>
        </authorList>
    </citation>
    <scope>NUCLEOTIDE SEQUENCE</scope>
    <source>
        <strain evidence="2">MST-FP2251</strain>
    </source>
</reference>
<dbReference type="PANTHER" id="PTHR17630:SF105">
    <property type="entry name" value="DIENELACTONE HYDROLASE FAMILY PROTEIN (AFU_ORTHOLOGUE AFUA_4G08790)"/>
    <property type="match status" value="1"/>
</dbReference>
<dbReference type="InterPro" id="IPR029058">
    <property type="entry name" value="AB_hydrolase_fold"/>
</dbReference>
<dbReference type="Pfam" id="PF01738">
    <property type="entry name" value="DLH"/>
    <property type="match status" value="1"/>
</dbReference>
<dbReference type="PANTHER" id="PTHR17630">
    <property type="entry name" value="DIENELACTONE HYDROLASE"/>
    <property type="match status" value="1"/>
</dbReference>